<evidence type="ECO:0000256" key="1">
    <source>
        <dbReference type="ARBA" id="ARBA00004141"/>
    </source>
</evidence>
<keyword evidence="9" id="KW-0645">Protease</keyword>
<evidence type="ECO:0000256" key="3">
    <source>
        <dbReference type="ARBA" id="ARBA00022692"/>
    </source>
</evidence>
<comment type="caution">
    <text evidence="9">The sequence shown here is derived from an EMBL/GenBank/DDBJ whole genome shotgun (WGS) entry which is preliminary data.</text>
</comment>
<keyword evidence="3 7" id="KW-0812">Transmembrane</keyword>
<name>A0A4R3LT25_9HYPH</name>
<feature type="transmembrane region" description="Helical" evidence="7">
    <location>
        <begin position="136"/>
        <end position="155"/>
    </location>
</feature>
<dbReference type="PANTHER" id="PTHR43731">
    <property type="entry name" value="RHOMBOID PROTEASE"/>
    <property type="match status" value="1"/>
</dbReference>
<sequence length="244" mass="27101">MFIPLSDANALRHLRFQYVTVTLIAINMLVYVFFVSGVFGDALEATAYSFGVVPAVYNDYATLPEEYDLIPAWATLITYQFVHGGFLHLVGNMLFLWVFGDNVEDALGHFRFLVFYLLCGVAAALVHDLVHPTSEVPLVGASGAVSGVIAAYLMLHPRVQVWVLVLWRVPLRLRAVWVLSFWVLLQVGMLFGADEQDNTAWWAHIGGLAAGAVLVLVMRRPGVVLFDRDLPRVSQLRGGRSGQR</sequence>
<comment type="subcellular location">
    <subcellularLocation>
        <location evidence="1">Membrane</location>
        <topology evidence="1">Multi-pass membrane protein</topology>
    </subcellularLocation>
</comment>
<organism evidence="9 10">
    <name type="scientific">Tepidamorphus gemmatus</name>
    <dbReference type="NCBI Taxonomy" id="747076"/>
    <lineage>
        <taxon>Bacteria</taxon>
        <taxon>Pseudomonadati</taxon>
        <taxon>Pseudomonadota</taxon>
        <taxon>Alphaproteobacteria</taxon>
        <taxon>Hyphomicrobiales</taxon>
        <taxon>Tepidamorphaceae</taxon>
        <taxon>Tepidamorphus</taxon>
    </lineage>
</organism>
<keyword evidence="6 7" id="KW-0472">Membrane</keyword>
<dbReference type="Proteomes" id="UP000295678">
    <property type="component" value="Unassembled WGS sequence"/>
</dbReference>
<dbReference type="GO" id="GO:0004252">
    <property type="term" value="F:serine-type endopeptidase activity"/>
    <property type="evidence" value="ECO:0007669"/>
    <property type="project" value="InterPro"/>
</dbReference>
<feature type="transmembrane region" description="Helical" evidence="7">
    <location>
        <begin position="175"/>
        <end position="193"/>
    </location>
</feature>
<dbReference type="AlphaFoldDB" id="A0A4R3LT25"/>
<accession>A0A4R3LT25</accession>
<evidence type="ECO:0000313" key="10">
    <source>
        <dbReference type="Proteomes" id="UP000295678"/>
    </source>
</evidence>
<evidence type="ECO:0000256" key="2">
    <source>
        <dbReference type="ARBA" id="ARBA00009045"/>
    </source>
</evidence>
<dbReference type="InterPro" id="IPR035952">
    <property type="entry name" value="Rhomboid-like_sf"/>
</dbReference>
<dbReference type="InterPro" id="IPR050925">
    <property type="entry name" value="Rhomboid_protease_S54"/>
</dbReference>
<dbReference type="EMBL" id="SMAK01000018">
    <property type="protein sequence ID" value="TCT03680.1"/>
    <property type="molecule type" value="Genomic_DNA"/>
</dbReference>
<proteinExistence type="inferred from homology"/>
<dbReference type="Pfam" id="PF01694">
    <property type="entry name" value="Rhomboid"/>
    <property type="match status" value="1"/>
</dbReference>
<feature type="domain" description="Peptidase S54 rhomboid" evidence="8">
    <location>
        <begin position="73"/>
        <end position="220"/>
    </location>
</feature>
<dbReference type="PANTHER" id="PTHR43731:SF14">
    <property type="entry name" value="PRESENILIN-ASSOCIATED RHOMBOID-LIKE PROTEIN, MITOCHONDRIAL"/>
    <property type="match status" value="1"/>
</dbReference>
<comment type="similarity">
    <text evidence="2">Belongs to the peptidase S54 family.</text>
</comment>
<evidence type="ECO:0000313" key="9">
    <source>
        <dbReference type="EMBL" id="TCT03680.1"/>
    </source>
</evidence>
<evidence type="ECO:0000256" key="4">
    <source>
        <dbReference type="ARBA" id="ARBA00022801"/>
    </source>
</evidence>
<feature type="transmembrane region" description="Helical" evidence="7">
    <location>
        <begin position="77"/>
        <end position="100"/>
    </location>
</feature>
<dbReference type="RefSeq" id="WP_132807935.1">
    <property type="nucleotide sequence ID" value="NZ_SMAK01000018.1"/>
</dbReference>
<dbReference type="GO" id="GO:0016020">
    <property type="term" value="C:membrane"/>
    <property type="evidence" value="ECO:0007669"/>
    <property type="project" value="UniProtKB-SubCell"/>
</dbReference>
<feature type="transmembrane region" description="Helical" evidence="7">
    <location>
        <begin position="18"/>
        <end position="39"/>
    </location>
</feature>
<feature type="transmembrane region" description="Helical" evidence="7">
    <location>
        <begin position="112"/>
        <end position="130"/>
    </location>
</feature>
<gene>
    <name evidence="9" type="ORF">EDC22_11820</name>
</gene>
<dbReference type="InterPro" id="IPR022764">
    <property type="entry name" value="Peptidase_S54_rhomboid_dom"/>
</dbReference>
<evidence type="ECO:0000259" key="8">
    <source>
        <dbReference type="Pfam" id="PF01694"/>
    </source>
</evidence>
<dbReference type="GO" id="GO:0006508">
    <property type="term" value="P:proteolysis"/>
    <property type="evidence" value="ECO:0007669"/>
    <property type="project" value="UniProtKB-KW"/>
</dbReference>
<keyword evidence="10" id="KW-1185">Reference proteome</keyword>
<evidence type="ECO:0000256" key="7">
    <source>
        <dbReference type="SAM" id="Phobius"/>
    </source>
</evidence>
<protein>
    <submittedName>
        <fullName evidence="9">Membrane associated rhomboid family serine protease</fullName>
    </submittedName>
</protein>
<evidence type="ECO:0000256" key="6">
    <source>
        <dbReference type="ARBA" id="ARBA00023136"/>
    </source>
</evidence>
<dbReference type="Gene3D" id="1.20.1540.10">
    <property type="entry name" value="Rhomboid-like"/>
    <property type="match status" value="1"/>
</dbReference>
<dbReference type="SUPFAM" id="SSF144091">
    <property type="entry name" value="Rhomboid-like"/>
    <property type="match status" value="1"/>
</dbReference>
<keyword evidence="5 7" id="KW-1133">Transmembrane helix</keyword>
<keyword evidence="4" id="KW-0378">Hydrolase</keyword>
<reference evidence="9 10" key="1">
    <citation type="submission" date="2019-03" db="EMBL/GenBank/DDBJ databases">
        <title>Genomic Encyclopedia of Type Strains, Phase IV (KMG-IV): sequencing the most valuable type-strain genomes for metagenomic binning, comparative biology and taxonomic classification.</title>
        <authorList>
            <person name="Goeker M."/>
        </authorList>
    </citation>
    <scope>NUCLEOTIDE SEQUENCE [LARGE SCALE GENOMIC DNA]</scope>
    <source>
        <strain evidence="9 10">DSM 19345</strain>
    </source>
</reference>
<dbReference type="OrthoDB" id="9813074at2"/>
<feature type="transmembrane region" description="Helical" evidence="7">
    <location>
        <begin position="199"/>
        <end position="218"/>
    </location>
</feature>
<evidence type="ECO:0000256" key="5">
    <source>
        <dbReference type="ARBA" id="ARBA00022989"/>
    </source>
</evidence>